<name>A0AAI9K5W6_9FIRM</name>
<sequence length="61" mass="7138">MDFISIVYTIYNEKGIEDTFVHEKLIKLCLMAEQAGGVKYENSRPHESEQIYYGSYGCRRI</sequence>
<protein>
    <submittedName>
        <fullName evidence="1">Uncharacterized protein</fullName>
    </submittedName>
</protein>
<evidence type="ECO:0000313" key="2">
    <source>
        <dbReference type="Proteomes" id="UP000660047"/>
    </source>
</evidence>
<gene>
    <name evidence="1" type="ORF">COEU31_21150</name>
</gene>
<evidence type="ECO:0000313" key="1">
    <source>
        <dbReference type="EMBL" id="GFO95069.1"/>
    </source>
</evidence>
<dbReference type="EMBL" id="BLYL01000013">
    <property type="protein sequence ID" value="GFO95069.1"/>
    <property type="molecule type" value="Genomic_DNA"/>
</dbReference>
<dbReference type="AlphaFoldDB" id="A0AAI9K5W6"/>
<reference evidence="1" key="1">
    <citation type="submission" date="2020-06" db="EMBL/GenBank/DDBJ databases">
        <title>Characterization of fructooligosaccharide metabolism and fructooligosaccharide-degrading enzymes in human commensal butyrate producers.</title>
        <authorList>
            <person name="Tanno H."/>
            <person name="Fujii T."/>
            <person name="Hirano K."/>
            <person name="Maeno S."/>
            <person name="Tonozuka T."/>
            <person name="Sakamoto M."/>
            <person name="Ohkuma M."/>
            <person name="Tochio T."/>
            <person name="Endo A."/>
        </authorList>
    </citation>
    <scope>NUCLEOTIDE SEQUENCE</scope>
    <source>
        <strain evidence="1">JCM 31265</strain>
    </source>
</reference>
<accession>A0AAI9K5W6</accession>
<comment type="caution">
    <text evidence="1">The sequence shown here is derived from an EMBL/GenBank/DDBJ whole genome shotgun (WGS) entry which is preliminary data.</text>
</comment>
<organism evidence="1 2">
    <name type="scientific">Coprococcus eutactus</name>
    <dbReference type="NCBI Taxonomy" id="33043"/>
    <lineage>
        <taxon>Bacteria</taxon>
        <taxon>Bacillati</taxon>
        <taxon>Bacillota</taxon>
        <taxon>Clostridia</taxon>
        <taxon>Lachnospirales</taxon>
        <taxon>Lachnospiraceae</taxon>
        <taxon>Coprococcus</taxon>
    </lineage>
</organism>
<dbReference type="Proteomes" id="UP000660047">
    <property type="component" value="Unassembled WGS sequence"/>
</dbReference>
<proteinExistence type="predicted"/>